<proteinExistence type="inferred from homology"/>
<evidence type="ECO:0000259" key="10">
    <source>
        <dbReference type="Pfam" id="PF00759"/>
    </source>
</evidence>
<comment type="caution">
    <text evidence="11">The sequence shown here is derived from an EMBL/GenBank/DDBJ whole genome shotgun (WGS) entry which is preliminary data.</text>
</comment>
<dbReference type="GO" id="GO:0008810">
    <property type="term" value="F:cellulase activity"/>
    <property type="evidence" value="ECO:0007669"/>
    <property type="project" value="UniProtKB-EC"/>
</dbReference>
<keyword evidence="8" id="KW-0624">Polysaccharide degradation</keyword>
<evidence type="ECO:0000256" key="7">
    <source>
        <dbReference type="ARBA" id="ARBA00023295"/>
    </source>
</evidence>
<keyword evidence="6" id="KW-0119">Carbohydrate metabolism</keyword>
<evidence type="ECO:0000256" key="8">
    <source>
        <dbReference type="ARBA" id="ARBA00023326"/>
    </source>
</evidence>
<dbReference type="AlphaFoldDB" id="A0A0T6BDW4"/>
<dbReference type="OrthoDB" id="10257085at2759"/>
<dbReference type="PANTHER" id="PTHR22298">
    <property type="entry name" value="ENDO-1,4-BETA-GLUCANASE"/>
    <property type="match status" value="1"/>
</dbReference>
<dbReference type="SUPFAM" id="SSF48208">
    <property type="entry name" value="Six-hairpin glycosidases"/>
    <property type="match status" value="1"/>
</dbReference>
<organism evidence="11 12">
    <name type="scientific">Oryctes borbonicus</name>
    <dbReference type="NCBI Taxonomy" id="1629725"/>
    <lineage>
        <taxon>Eukaryota</taxon>
        <taxon>Metazoa</taxon>
        <taxon>Ecdysozoa</taxon>
        <taxon>Arthropoda</taxon>
        <taxon>Hexapoda</taxon>
        <taxon>Insecta</taxon>
        <taxon>Pterygota</taxon>
        <taxon>Neoptera</taxon>
        <taxon>Endopterygota</taxon>
        <taxon>Coleoptera</taxon>
        <taxon>Polyphaga</taxon>
        <taxon>Scarabaeiformia</taxon>
        <taxon>Scarabaeidae</taxon>
        <taxon>Dynastinae</taxon>
        <taxon>Oryctes</taxon>
    </lineage>
</organism>
<keyword evidence="12" id="KW-1185">Reference proteome</keyword>
<dbReference type="Proteomes" id="UP000051574">
    <property type="component" value="Unassembled WGS sequence"/>
</dbReference>
<dbReference type="InterPro" id="IPR001701">
    <property type="entry name" value="Glyco_hydro_9"/>
</dbReference>
<dbReference type="EMBL" id="LJIG01001453">
    <property type="protein sequence ID" value="KRT85487.1"/>
    <property type="molecule type" value="Genomic_DNA"/>
</dbReference>
<evidence type="ECO:0000256" key="1">
    <source>
        <dbReference type="ARBA" id="ARBA00000966"/>
    </source>
</evidence>
<evidence type="ECO:0000256" key="3">
    <source>
        <dbReference type="ARBA" id="ARBA00012601"/>
    </source>
</evidence>
<feature type="chain" id="PRO_5006668605" description="cellulase" evidence="9">
    <location>
        <begin position="21"/>
        <end position="311"/>
    </location>
</feature>
<evidence type="ECO:0000256" key="6">
    <source>
        <dbReference type="ARBA" id="ARBA00023277"/>
    </source>
</evidence>
<dbReference type="GO" id="GO:0030245">
    <property type="term" value="P:cellulose catabolic process"/>
    <property type="evidence" value="ECO:0007669"/>
    <property type="project" value="UniProtKB-KW"/>
</dbReference>
<keyword evidence="5" id="KW-0136">Cellulose degradation</keyword>
<comment type="catalytic activity">
    <reaction evidence="1">
        <text>Endohydrolysis of (1-&gt;4)-beta-D-glucosidic linkages in cellulose, lichenin and cereal beta-D-glucans.</text>
        <dbReference type="EC" id="3.2.1.4"/>
    </reaction>
</comment>
<protein>
    <recommendedName>
        <fullName evidence="3">cellulase</fullName>
        <ecNumber evidence="3">3.2.1.4</ecNumber>
    </recommendedName>
</protein>
<evidence type="ECO:0000256" key="5">
    <source>
        <dbReference type="ARBA" id="ARBA00023001"/>
    </source>
</evidence>
<evidence type="ECO:0000256" key="2">
    <source>
        <dbReference type="ARBA" id="ARBA00007072"/>
    </source>
</evidence>
<evidence type="ECO:0000256" key="4">
    <source>
        <dbReference type="ARBA" id="ARBA00022801"/>
    </source>
</evidence>
<accession>A0A0T6BDW4</accession>
<keyword evidence="9" id="KW-0732">Signal</keyword>
<feature type="domain" description="Glycoside hydrolase family 9" evidence="10">
    <location>
        <begin position="30"/>
        <end position="284"/>
    </location>
</feature>
<name>A0A0T6BDW4_9SCAR</name>
<evidence type="ECO:0000313" key="11">
    <source>
        <dbReference type="EMBL" id="KRT85487.1"/>
    </source>
</evidence>
<reference evidence="11 12" key="1">
    <citation type="submission" date="2015-09" db="EMBL/GenBank/DDBJ databases">
        <title>Draft genome of the scarab beetle Oryctes borbonicus.</title>
        <authorList>
            <person name="Meyer J.M."/>
            <person name="Markov G.V."/>
            <person name="Baskaran P."/>
            <person name="Herrmann M."/>
            <person name="Sommer R.J."/>
            <person name="Roedelsperger C."/>
        </authorList>
    </citation>
    <scope>NUCLEOTIDE SEQUENCE [LARGE SCALE GENOMIC DNA]</scope>
    <source>
        <strain evidence="11">OB123</strain>
        <tissue evidence="11">Whole animal</tissue>
    </source>
</reference>
<feature type="signal peptide" evidence="9">
    <location>
        <begin position="1"/>
        <end position="20"/>
    </location>
</feature>
<comment type="similarity">
    <text evidence="2">Belongs to the glycosyl hydrolase 9 (cellulase E) family.</text>
</comment>
<evidence type="ECO:0000256" key="9">
    <source>
        <dbReference type="SAM" id="SignalP"/>
    </source>
</evidence>
<dbReference type="InterPro" id="IPR012341">
    <property type="entry name" value="6hp_glycosidase-like_sf"/>
</dbReference>
<dbReference type="InterPro" id="IPR008928">
    <property type="entry name" value="6-hairpin_glycosidase_sf"/>
</dbReference>
<evidence type="ECO:0000313" key="12">
    <source>
        <dbReference type="Proteomes" id="UP000051574"/>
    </source>
</evidence>
<keyword evidence="7" id="KW-0326">Glycosidase</keyword>
<dbReference type="EC" id="3.2.1.4" evidence="3"/>
<dbReference type="Pfam" id="PF00759">
    <property type="entry name" value="Glyco_hydro_9"/>
    <property type="match status" value="1"/>
</dbReference>
<sequence>MKYFIHFYTINTLWILFGWANPTQLDLDSYKRVIKMSLLFYKAQRSGHLPDTTGVPWRGDSALNDQGQNGEDLSGGYYDASDYVKFSFTMAFTTTMLSWGVISFEEGYRAAGQYENVLDAVKWATDYFIKCHVSKNEFYGQVGNFDIDLGYWGRPEDMNMSRPAYKIDEERPGSDLAGEAAAAFASSSIIFKDVNQTYSKELLRHAIELFDFADNYKGLYQEAIPGAKNFYENGGYGDELTWSAIWLHKATGEKKYLKKAISFYETFRLKERPNEFYYNKKVAAFIGGSYQEQRVSQRGRCVLQIFHDRTN</sequence>
<dbReference type="Gene3D" id="1.50.10.10">
    <property type="match status" value="1"/>
</dbReference>
<keyword evidence="4" id="KW-0378">Hydrolase</keyword>
<gene>
    <name evidence="11" type="ORF">AMK59_2656</name>
</gene>